<reference evidence="1" key="1">
    <citation type="journal article" date="2021" name="PeerJ">
        <title>Extensive microbial diversity within the chicken gut microbiome revealed by metagenomics and culture.</title>
        <authorList>
            <person name="Gilroy R."/>
            <person name="Ravi A."/>
            <person name="Getino M."/>
            <person name="Pursley I."/>
            <person name="Horton D.L."/>
            <person name="Alikhan N.F."/>
            <person name="Baker D."/>
            <person name="Gharbi K."/>
            <person name="Hall N."/>
            <person name="Watson M."/>
            <person name="Adriaenssens E.M."/>
            <person name="Foster-Nyarko E."/>
            <person name="Jarju S."/>
            <person name="Secka A."/>
            <person name="Antonio M."/>
            <person name="Oren A."/>
            <person name="Chaudhuri R.R."/>
            <person name="La Ragione R."/>
            <person name="Hildebrand F."/>
            <person name="Pallen M.J."/>
        </authorList>
    </citation>
    <scope>NUCLEOTIDE SEQUENCE</scope>
    <source>
        <strain evidence="1">CHK174-6876</strain>
    </source>
</reference>
<dbReference type="AlphaFoldDB" id="A0A921F9J7"/>
<dbReference type="InterPro" id="IPR041242">
    <property type="entry name" value="HNHc_6"/>
</dbReference>
<name>A0A921F9J7_9LACO</name>
<evidence type="ECO:0000313" key="1">
    <source>
        <dbReference type="EMBL" id="HJE97910.1"/>
    </source>
</evidence>
<organism evidence="1 2">
    <name type="scientific">Ligilactobacillus acidipiscis</name>
    <dbReference type="NCBI Taxonomy" id="89059"/>
    <lineage>
        <taxon>Bacteria</taxon>
        <taxon>Bacillati</taxon>
        <taxon>Bacillota</taxon>
        <taxon>Bacilli</taxon>
        <taxon>Lactobacillales</taxon>
        <taxon>Lactobacillaceae</taxon>
        <taxon>Ligilactobacillus</taxon>
    </lineage>
</organism>
<evidence type="ECO:0000313" key="2">
    <source>
        <dbReference type="Proteomes" id="UP000707535"/>
    </source>
</evidence>
<gene>
    <name evidence="1" type="ORF">K8V00_09835</name>
</gene>
<sequence length="239" mass="28061">MWLPAIVSQFVNNKLTVIVEESLNIEHIKTMYGENFKHIFARIEIVDPRKVRPVQRKLFFALLNDIQTWSGAPMKDFLKDFFYTTYAIENDGAEISLADDTKNSVSDANKLLDIVIDFMFEWSVPFKQGYELLPRDENYFLYNCCKYRKCMICGSSDGQMAHYEAVGSEGRKQADHRNKHFWCLCQKHHHEQHNLGVRSFMNKYHIKPIKLSEQTLKDLGVMTRKRMDEIDEEAEHGIN</sequence>
<dbReference type="Proteomes" id="UP000707535">
    <property type="component" value="Unassembled WGS sequence"/>
</dbReference>
<protein>
    <submittedName>
        <fullName evidence="1">HNHc nuclease</fullName>
    </submittedName>
</protein>
<proteinExistence type="predicted"/>
<comment type="caution">
    <text evidence="1">The sequence shown here is derived from an EMBL/GenBank/DDBJ whole genome shotgun (WGS) entry which is preliminary data.</text>
</comment>
<dbReference type="EMBL" id="DYXG01000095">
    <property type="protein sequence ID" value="HJE97910.1"/>
    <property type="molecule type" value="Genomic_DNA"/>
</dbReference>
<accession>A0A921F9J7</accession>
<dbReference type="Pfam" id="PF16784">
    <property type="entry name" value="HNHc_6"/>
    <property type="match status" value="1"/>
</dbReference>
<reference evidence="1" key="2">
    <citation type="submission" date="2021-09" db="EMBL/GenBank/DDBJ databases">
        <authorList>
            <person name="Gilroy R."/>
        </authorList>
    </citation>
    <scope>NUCLEOTIDE SEQUENCE</scope>
    <source>
        <strain evidence="1">CHK174-6876</strain>
    </source>
</reference>